<dbReference type="AlphaFoldDB" id="D1VZK9"/>
<reference evidence="2 3" key="1">
    <citation type="submission" date="2009-12" db="EMBL/GenBank/DDBJ databases">
        <title>Genome Sequence of Prevotella timonensis CRIS 5C-B1.</title>
        <authorList>
            <person name="Durkin A.S."/>
            <person name="Madupu R."/>
            <person name="Torralba M."/>
            <person name="Methe B."/>
            <person name="Sutton G."/>
            <person name="Strausberg R.L."/>
            <person name="Nelson K.E."/>
        </authorList>
    </citation>
    <scope>NUCLEOTIDE SEQUENCE [LARGE SCALE GENOMIC DNA]</scope>
    <source>
        <strain evidence="2 3">CRIS 5C-B1</strain>
    </source>
</reference>
<evidence type="ECO:0000313" key="3">
    <source>
        <dbReference type="Proteomes" id="UP000004001"/>
    </source>
</evidence>
<comment type="caution">
    <text evidence="2">The sequence shown here is derived from an EMBL/GenBank/DDBJ whole genome shotgun (WGS) entry which is preliminary data.</text>
</comment>
<name>D1VZK9_9BACT</name>
<dbReference type="Proteomes" id="UP000004001">
    <property type="component" value="Unassembled WGS sequence"/>
</dbReference>
<gene>
    <name evidence="2" type="ORF">HMPREF9019_2044</name>
</gene>
<keyword evidence="3" id="KW-1185">Reference proteome</keyword>
<feature type="chain" id="PRO_5003027432" evidence="1">
    <location>
        <begin position="20"/>
        <end position="156"/>
    </location>
</feature>
<keyword evidence="1" id="KW-0732">Signal</keyword>
<accession>D1VZK9</accession>
<protein>
    <submittedName>
        <fullName evidence="2">Uncharacterized protein</fullName>
    </submittedName>
</protein>
<evidence type="ECO:0000256" key="1">
    <source>
        <dbReference type="SAM" id="SignalP"/>
    </source>
</evidence>
<dbReference type="EMBL" id="ADEF01000034">
    <property type="protein sequence ID" value="EFA97459.1"/>
    <property type="molecule type" value="Genomic_DNA"/>
</dbReference>
<sequence length="156" mass="18091">MMKKIIMLLALTCLFTVKATSQEIYKEVNRIMHHAEAIKKDTSKDIEERKVATFKVDAIFYLLTKAAQTDGFTEFELGKQTNAMIDFVNSYIKRLSNSSKKTDKEILMAKFRNATIQNPLFNDPDKEVTHAYVDNNKYITQFSIDTDWVKAYNMVK</sequence>
<evidence type="ECO:0000313" key="2">
    <source>
        <dbReference type="EMBL" id="EFA97459.1"/>
    </source>
</evidence>
<proteinExistence type="predicted"/>
<feature type="signal peptide" evidence="1">
    <location>
        <begin position="1"/>
        <end position="19"/>
    </location>
</feature>
<organism evidence="2 3">
    <name type="scientific">Hoylesella timonensis CRIS 5C-B1</name>
    <dbReference type="NCBI Taxonomy" id="679189"/>
    <lineage>
        <taxon>Bacteria</taxon>
        <taxon>Pseudomonadati</taxon>
        <taxon>Bacteroidota</taxon>
        <taxon>Bacteroidia</taxon>
        <taxon>Bacteroidales</taxon>
        <taxon>Prevotellaceae</taxon>
        <taxon>Hoylesella</taxon>
    </lineage>
</organism>